<feature type="signal peptide" evidence="16">
    <location>
        <begin position="1"/>
        <end position="16"/>
    </location>
</feature>
<evidence type="ECO:0000256" key="1">
    <source>
        <dbReference type="ARBA" id="ARBA00001947"/>
    </source>
</evidence>
<evidence type="ECO:0000256" key="11">
    <source>
        <dbReference type="ARBA" id="ARBA00023049"/>
    </source>
</evidence>
<keyword evidence="19" id="KW-1185">Reference proteome</keyword>
<evidence type="ECO:0000256" key="13">
    <source>
        <dbReference type="ARBA" id="ARBA00057299"/>
    </source>
</evidence>
<keyword evidence="12" id="KW-1015">Disulfide bond</keyword>
<evidence type="ECO:0000313" key="19">
    <source>
        <dbReference type="Proteomes" id="UP000215335"/>
    </source>
</evidence>
<evidence type="ECO:0000313" key="18">
    <source>
        <dbReference type="EMBL" id="OXU25435.1"/>
    </source>
</evidence>
<dbReference type="GO" id="GO:0008270">
    <property type="term" value="F:zinc ion binding"/>
    <property type="evidence" value="ECO:0007669"/>
    <property type="project" value="InterPro"/>
</dbReference>
<keyword evidence="8 16" id="KW-0732">Signal</keyword>
<evidence type="ECO:0000256" key="10">
    <source>
        <dbReference type="ARBA" id="ARBA00022833"/>
    </source>
</evidence>
<dbReference type="FunFam" id="3.40.630.10:FF:000040">
    <property type="entry name" value="zinc carboxypeptidase"/>
    <property type="match status" value="1"/>
</dbReference>
<keyword evidence="10" id="KW-0862">Zinc</keyword>
<evidence type="ECO:0000256" key="9">
    <source>
        <dbReference type="ARBA" id="ARBA00022801"/>
    </source>
</evidence>
<evidence type="ECO:0000256" key="4">
    <source>
        <dbReference type="ARBA" id="ARBA00022525"/>
    </source>
</evidence>
<comment type="function">
    <text evidence="13">Involved in the digestion of the blood meal.</text>
</comment>
<evidence type="ECO:0000259" key="17">
    <source>
        <dbReference type="PROSITE" id="PS52035"/>
    </source>
</evidence>
<keyword evidence="6" id="KW-0645">Protease</keyword>
<dbReference type="Gene3D" id="3.40.630.10">
    <property type="entry name" value="Zn peptidases"/>
    <property type="match status" value="1"/>
</dbReference>
<dbReference type="AlphaFoldDB" id="A0A232F435"/>
<dbReference type="PROSITE" id="PS52035">
    <property type="entry name" value="PEPTIDASE_M14"/>
    <property type="match status" value="1"/>
</dbReference>
<dbReference type="InterPro" id="IPR003146">
    <property type="entry name" value="M14A_act_pep"/>
</dbReference>
<dbReference type="InterPro" id="IPR000834">
    <property type="entry name" value="Peptidase_M14"/>
</dbReference>
<dbReference type="Pfam" id="PF02244">
    <property type="entry name" value="Propep_M14"/>
    <property type="match status" value="1"/>
</dbReference>
<dbReference type="SMART" id="SM00631">
    <property type="entry name" value="Zn_pept"/>
    <property type="match status" value="1"/>
</dbReference>
<sequence length="425" mass="49004">MLKLLIVSICVVVATCATSVKRYDDYKVFQITPTTDSQLDSLRSFNDRQNEGYQFWKEPSIRFRPTYLMVPPDKLQDFKRTMNLTEIDYQTRIENVQTLIDRTYPAIESRSNTDFSWDRYHTYEEIDAWLDQLAAEYDQVEVVVGGKTHEARLIKGVKLSWGKNNPGIFLEAGIHANEWIGPATATYLLNEFLTSKDPKVRRLAEAYDWYVFPIFNPDGYAYTFKKDRMWRKTRVPNDNGCFGVDPNRNWDYQWMTYLNCADGGASDNPCDSTYAGKSPFSEIETRTISNYISSISGKLFAFVSFHSYGQHLLLPYGHTKEHLDNYDELVIGKKSIDALAKRYGTEYDIGNIPEVLYIDSGSSMDWVKGVHKLPITYTYELRDEGVYGFLVPPNVIIPTGKEVLDSFITMFEEASKLGYPKKFDE</sequence>
<dbReference type="CDD" id="cd03860">
    <property type="entry name" value="M14_CP_A-B_like"/>
    <property type="match status" value="1"/>
</dbReference>
<evidence type="ECO:0000256" key="14">
    <source>
        <dbReference type="ARBA" id="ARBA00069039"/>
    </source>
</evidence>
<dbReference type="FunFam" id="3.30.70.340:FF:000002">
    <property type="entry name" value="Carboxypeptidase A"/>
    <property type="match status" value="1"/>
</dbReference>
<proteinExistence type="inferred from homology"/>
<dbReference type="PANTHER" id="PTHR11705">
    <property type="entry name" value="PROTEASE FAMILY M14 CARBOXYPEPTIDASE A,B"/>
    <property type="match status" value="1"/>
</dbReference>
<comment type="similarity">
    <text evidence="3 15">Belongs to the peptidase M14 family.</text>
</comment>
<keyword evidence="9" id="KW-0378">Hydrolase</keyword>
<keyword evidence="11" id="KW-0482">Metalloprotease</keyword>
<comment type="subcellular location">
    <subcellularLocation>
        <location evidence="2">Secreted</location>
    </subcellularLocation>
</comment>
<evidence type="ECO:0000256" key="12">
    <source>
        <dbReference type="ARBA" id="ARBA00023157"/>
    </source>
</evidence>
<dbReference type="GO" id="GO:0004181">
    <property type="term" value="F:metallocarboxypeptidase activity"/>
    <property type="evidence" value="ECO:0007669"/>
    <property type="project" value="InterPro"/>
</dbReference>
<evidence type="ECO:0000256" key="2">
    <source>
        <dbReference type="ARBA" id="ARBA00004613"/>
    </source>
</evidence>
<feature type="domain" description="Peptidase M14" evidence="17">
    <location>
        <begin position="119"/>
        <end position="414"/>
    </location>
</feature>
<keyword evidence="4" id="KW-0964">Secreted</keyword>
<evidence type="ECO:0000256" key="8">
    <source>
        <dbReference type="ARBA" id="ARBA00022729"/>
    </source>
</evidence>
<reference evidence="18 19" key="1">
    <citation type="journal article" date="2017" name="Curr. Biol.">
        <title>The Evolution of Venom by Co-option of Single-Copy Genes.</title>
        <authorList>
            <person name="Martinson E.O."/>
            <person name="Mrinalini"/>
            <person name="Kelkar Y.D."/>
            <person name="Chang C.H."/>
            <person name="Werren J.H."/>
        </authorList>
    </citation>
    <scope>NUCLEOTIDE SEQUENCE [LARGE SCALE GENOMIC DNA]</scope>
    <source>
        <strain evidence="18 19">Alberta</strain>
        <tissue evidence="18">Whole body</tissue>
    </source>
</reference>
<dbReference type="Pfam" id="PF00246">
    <property type="entry name" value="Peptidase_M14"/>
    <property type="match status" value="1"/>
</dbReference>
<dbReference type="OrthoDB" id="3626597at2759"/>
<dbReference type="InterPro" id="IPR036990">
    <property type="entry name" value="M14A-like_propep"/>
</dbReference>
<dbReference type="InterPro" id="IPR057246">
    <property type="entry name" value="CARBOXYPEPT_ZN_1"/>
</dbReference>
<evidence type="ECO:0000256" key="5">
    <source>
        <dbReference type="ARBA" id="ARBA00022645"/>
    </source>
</evidence>
<keyword evidence="5" id="KW-0121">Carboxypeptidase</keyword>
<dbReference type="SUPFAM" id="SSF53187">
    <property type="entry name" value="Zn-dependent exopeptidases"/>
    <property type="match status" value="1"/>
</dbReference>
<keyword evidence="7" id="KW-0479">Metal-binding</keyword>
<evidence type="ECO:0000256" key="6">
    <source>
        <dbReference type="ARBA" id="ARBA00022670"/>
    </source>
</evidence>
<evidence type="ECO:0000256" key="7">
    <source>
        <dbReference type="ARBA" id="ARBA00022723"/>
    </source>
</evidence>
<accession>A0A232F435</accession>
<dbReference type="GO" id="GO:0005615">
    <property type="term" value="C:extracellular space"/>
    <property type="evidence" value="ECO:0007669"/>
    <property type="project" value="TreeGrafter"/>
</dbReference>
<evidence type="ECO:0000256" key="15">
    <source>
        <dbReference type="PROSITE-ProRule" id="PRU01379"/>
    </source>
</evidence>
<dbReference type="EMBL" id="NNAY01001025">
    <property type="protein sequence ID" value="OXU25435.1"/>
    <property type="molecule type" value="Genomic_DNA"/>
</dbReference>
<protein>
    <recommendedName>
        <fullName evidence="14">Zinc carboxypeptidase A 1</fullName>
    </recommendedName>
</protein>
<name>A0A232F435_9HYME</name>
<dbReference type="GO" id="GO:0006508">
    <property type="term" value="P:proteolysis"/>
    <property type="evidence" value="ECO:0007669"/>
    <property type="project" value="UniProtKB-KW"/>
</dbReference>
<comment type="cofactor">
    <cofactor evidence="1">
        <name>Zn(2+)</name>
        <dbReference type="ChEBI" id="CHEBI:29105"/>
    </cofactor>
</comment>
<dbReference type="PRINTS" id="PR00765">
    <property type="entry name" value="CRBOXYPTASEA"/>
</dbReference>
<dbReference type="Gene3D" id="3.30.70.340">
    <property type="entry name" value="Metallocarboxypeptidase-like"/>
    <property type="match status" value="1"/>
</dbReference>
<organism evidence="18 19">
    <name type="scientific">Trichomalopsis sarcophagae</name>
    <dbReference type="NCBI Taxonomy" id="543379"/>
    <lineage>
        <taxon>Eukaryota</taxon>
        <taxon>Metazoa</taxon>
        <taxon>Ecdysozoa</taxon>
        <taxon>Arthropoda</taxon>
        <taxon>Hexapoda</taxon>
        <taxon>Insecta</taxon>
        <taxon>Pterygota</taxon>
        <taxon>Neoptera</taxon>
        <taxon>Endopterygota</taxon>
        <taxon>Hymenoptera</taxon>
        <taxon>Apocrita</taxon>
        <taxon>Proctotrupomorpha</taxon>
        <taxon>Chalcidoidea</taxon>
        <taxon>Pteromalidae</taxon>
        <taxon>Pteromalinae</taxon>
        <taxon>Trichomalopsis</taxon>
    </lineage>
</organism>
<dbReference type="Proteomes" id="UP000215335">
    <property type="component" value="Unassembled WGS sequence"/>
</dbReference>
<dbReference type="SUPFAM" id="SSF54897">
    <property type="entry name" value="Protease propeptides/inhibitors"/>
    <property type="match status" value="1"/>
</dbReference>
<dbReference type="PROSITE" id="PS00132">
    <property type="entry name" value="CARBOXYPEPT_ZN_1"/>
    <property type="match status" value="1"/>
</dbReference>
<evidence type="ECO:0000256" key="16">
    <source>
        <dbReference type="SAM" id="SignalP"/>
    </source>
</evidence>
<dbReference type="PANTHER" id="PTHR11705:SF153">
    <property type="entry name" value="ZINC CARBOXYPEPTIDASE A 1-LIKE PROTEIN"/>
    <property type="match status" value="1"/>
</dbReference>
<dbReference type="STRING" id="543379.A0A232F435"/>
<feature type="chain" id="PRO_5012466578" description="Zinc carboxypeptidase A 1" evidence="16">
    <location>
        <begin position="17"/>
        <end position="425"/>
    </location>
</feature>
<comment type="caution">
    <text evidence="18">The sequence shown here is derived from an EMBL/GenBank/DDBJ whole genome shotgun (WGS) entry which is preliminary data.</text>
</comment>
<feature type="active site" description="Proton donor/acceptor" evidence="15">
    <location>
        <position position="380"/>
    </location>
</feature>
<evidence type="ECO:0000256" key="3">
    <source>
        <dbReference type="ARBA" id="ARBA00005988"/>
    </source>
</evidence>
<gene>
    <name evidence="18" type="ORF">TSAR_015698</name>
</gene>